<dbReference type="EMBL" id="BPLR01000357">
    <property type="protein sequence ID" value="GIY94147.1"/>
    <property type="molecule type" value="Genomic_DNA"/>
</dbReference>
<organism evidence="2 3">
    <name type="scientific">Caerostris extrusa</name>
    <name type="common">Bark spider</name>
    <name type="synonym">Caerostris bankana</name>
    <dbReference type="NCBI Taxonomy" id="172846"/>
    <lineage>
        <taxon>Eukaryota</taxon>
        <taxon>Metazoa</taxon>
        <taxon>Ecdysozoa</taxon>
        <taxon>Arthropoda</taxon>
        <taxon>Chelicerata</taxon>
        <taxon>Arachnida</taxon>
        <taxon>Araneae</taxon>
        <taxon>Araneomorphae</taxon>
        <taxon>Entelegynae</taxon>
        <taxon>Araneoidea</taxon>
        <taxon>Araneidae</taxon>
        <taxon>Caerostris</taxon>
    </lineage>
</organism>
<evidence type="ECO:0000313" key="3">
    <source>
        <dbReference type="Proteomes" id="UP001054945"/>
    </source>
</evidence>
<dbReference type="Proteomes" id="UP001054945">
    <property type="component" value="Unassembled WGS sequence"/>
</dbReference>
<feature type="coiled-coil region" evidence="1">
    <location>
        <begin position="2"/>
        <end position="36"/>
    </location>
</feature>
<evidence type="ECO:0000256" key="1">
    <source>
        <dbReference type="SAM" id="Coils"/>
    </source>
</evidence>
<comment type="caution">
    <text evidence="2">The sequence shown here is derived from an EMBL/GenBank/DDBJ whole genome shotgun (WGS) entry which is preliminary data.</text>
</comment>
<sequence>MREKLRKKLQNRNANKTLLEEKCRVEEYELEKLKMERISNWKKLQLQVPDSIGAVADTVVRSSTYSENKLAYRSCCLHLGRD</sequence>
<reference evidence="2 3" key="1">
    <citation type="submission" date="2021-06" db="EMBL/GenBank/DDBJ databases">
        <title>Caerostris extrusa draft genome.</title>
        <authorList>
            <person name="Kono N."/>
            <person name="Arakawa K."/>
        </authorList>
    </citation>
    <scope>NUCLEOTIDE SEQUENCE [LARGE SCALE GENOMIC DNA]</scope>
</reference>
<gene>
    <name evidence="2" type="ORF">CEXT_448341</name>
</gene>
<evidence type="ECO:0000313" key="2">
    <source>
        <dbReference type="EMBL" id="GIY94147.1"/>
    </source>
</evidence>
<accession>A0AAV4XG40</accession>
<name>A0AAV4XG40_CAEEX</name>
<keyword evidence="1" id="KW-0175">Coiled coil</keyword>
<protein>
    <submittedName>
        <fullName evidence="2">Uncharacterized protein</fullName>
    </submittedName>
</protein>
<keyword evidence="3" id="KW-1185">Reference proteome</keyword>
<dbReference type="AlphaFoldDB" id="A0AAV4XG40"/>
<proteinExistence type="predicted"/>